<keyword evidence="3" id="KW-1185">Reference proteome</keyword>
<gene>
    <name evidence="2" type="ORF">K435DRAFT_963039</name>
</gene>
<proteinExistence type="predicted"/>
<name>A0A4S8MIH4_DENBC</name>
<dbReference type="SUPFAM" id="SSF81383">
    <property type="entry name" value="F-box domain"/>
    <property type="match status" value="1"/>
</dbReference>
<dbReference type="SMART" id="SM00256">
    <property type="entry name" value="FBOX"/>
    <property type="match status" value="1"/>
</dbReference>
<dbReference type="CDD" id="cd09917">
    <property type="entry name" value="F-box_SF"/>
    <property type="match status" value="1"/>
</dbReference>
<evidence type="ECO:0000259" key="1">
    <source>
        <dbReference type="PROSITE" id="PS50181"/>
    </source>
</evidence>
<dbReference type="PROSITE" id="PS50181">
    <property type="entry name" value="FBOX"/>
    <property type="match status" value="1"/>
</dbReference>
<dbReference type="AlphaFoldDB" id="A0A4S8MIH4"/>
<dbReference type="OrthoDB" id="3067385at2759"/>
<dbReference type="Gene3D" id="1.20.1280.50">
    <property type="match status" value="1"/>
</dbReference>
<accession>A0A4S8MIH4</accession>
<dbReference type="InterPro" id="IPR001810">
    <property type="entry name" value="F-box_dom"/>
</dbReference>
<dbReference type="InterPro" id="IPR036047">
    <property type="entry name" value="F-box-like_dom_sf"/>
</dbReference>
<dbReference type="Proteomes" id="UP000297245">
    <property type="component" value="Unassembled WGS sequence"/>
</dbReference>
<sequence length="473" mass="53606">MHSDFPPELISAVLEHLEKAFLLKCSLVCRTWLAAARNQLLDDYTLELDNSHTATFLRLLESPHSSLHHLRILGLRLSQKGIKDVREVITGRSVGGEWYKECSINDFLCWRTLDGKSIPAIFPTISSLSIEWLDLGSLSQPAIDSLRLDYTDITTLKLNNIRIPSFSRLQDLICTFPSLNTLHLMSHIHINPFEIPDDDQDRRESQNHCARPRSVHVVSSAPEVLNLLASLNTDGLTLLDITSSQHVVSESFVDACNNLLQATGSNLKRLGLQFSANGSPIPAQVDSKFNALIKFSNNPNLEHINIRFPSDSPTVPFVQNLDTDTTKLQSLDLSLLKSATMDQISQALDWESFDDVLSNSKRFPNLSRLGINLYGFQRMKELVWQLHDTTVRTRNAASTLDHSMRRVMDRMSKGEANNEDLLHQESLKSVERSLQERWEMFRDEAAQEREKLQEVIRDLLPRARGIVYATSTL</sequence>
<protein>
    <recommendedName>
        <fullName evidence="1">F-box domain-containing protein</fullName>
    </recommendedName>
</protein>
<evidence type="ECO:0000313" key="2">
    <source>
        <dbReference type="EMBL" id="THV02527.1"/>
    </source>
</evidence>
<feature type="domain" description="F-box" evidence="1">
    <location>
        <begin position="1"/>
        <end position="48"/>
    </location>
</feature>
<dbReference type="EMBL" id="ML179076">
    <property type="protein sequence ID" value="THV02527.1"/>
    <property type="molecule type" value="Genomic_DNA"/>
</dbReference>
<organism evidence="2 3">
    <name type="scientific">Dendrothele bispora (strain CBS 962.96)</name>
    <dbReference type="NCBI Taxonomy" id="1314807"/>
    <lineage>
        <taxon>Eukaryota</taxon>
        <taxon>Fungi</taxon>
        <taxon>Dikarya</taxon>
        <taxon>Basidiomycota</taxon>
        <taxon>Agaricomycotina</taxon>
        <taxon>Agaricomycetes</taxon>
        <taxon>Agaricomycetidae</taxon>
        <taxon>Agaricales</taxon>
        <taxon>Agaricales incertae sedis</taxon>
        <taxon>Dendrothele</taxon>
    </lineage>
</organism>
<evidence type="ECO:0000313" key="3">
    <source>
        <dbReference type="Proteomes" id="UP000297245"/>
    </source>
</evidence>
<reference evidence="2 3" key="1">
    <citation type="journal article" date="2019" name="Nat. Ecol. Evol.">
        <title>Megaphylogeny resolves global patterns of mushroom evolution.</title>
        <authorList>
            <person name="Varga T."/>
            <person name="Krizsan K."/>
            <person name="Foldi C."/>
            <person name="Dima B."/>
            <person name="Sanchez-Garcia M."/>
            <person name="Sanchez-Ramirez S."/>
            <person name="Szollosi G.J."/>
            <person name="Szarkandi J.G."/>
            <person name="Papp V."/>
            <person name="Albert L."/>
            <person name="Andreopoulos W."/>
            <person name="Angelini C."/>
            <person name="Antonin V."/>
            <person name="Barry K.W."/>
            <person name="Bougher N.L."/>
            <person name="Buchanan P."/>
            <person name="Buyck B."/>
            <person name="Bense V."/>
            <person name="Catcheside P."/>
            <person name="Chovatia M."/>
            <person name="Cooper J."/>
            <person name="Damon W."/>
            <person name="Desjardin D."/>
            <person name="Finy P."/>
            <person name="Geml J."/>
            <person name="Haridas S."/>
            <person name="Hughes K."/>
            <person name="Justo A."/>
            <person name="Karasinski D."/>
            <person name="Kautmanova I."/>
            <person name="Kiss B."/>
            <person name="Kocsube S."/>
            <person name="Kotiranta H."/>
            <person name="LaButti K.M."/>
            <person name="Lechner B.E."/>
            <person name="Liimatainen K."/>
            <person name="Lipzen A."/>
            <person name="Lukacs Z."/>
            <person name="Mihaltcheva S."/>
            <person name="Morgado L.N."/>
            <person name="Niskanen T."/>
            <person name="Noordeloos M.E."/>
            <person name="Ohm R.A."/>
            <person name="Ortiz-Santana B."/>
            <person name="Ovrebo C."/>
            <person name="Racz N."/>
            <person name="Riley R."/>
            <person name="Savchenko A."/>
            <person name="Shiryaev A."/>
            <person name="Soop K."/>
            <person name="Spirin V."/>
            <person name="Szebenyi C."/>
            <person name="Tomsovsky M."/>
            <person name="Tulloss R.E."/>
            <person name="Uehling J."/>
            <person name="Grigoriev I.V."/>
            <person name="Vagvolgyi C."/>
            <person name="Papp T."/>
            <person name="Martin F.M."/>
            <person name="Miettinen O."/>
            <person name="Hibbett D.S."/>
            <person name="Nagy L.G."/>
        </authorList>
    </citation>
    <scope>NUCLEOTIDE SEQUENCE [LARGE SCALE GENOMIC DNA]</scope>
    <source>
        <strain evidence="2 3">CBS 962.96</strain>
    </source>
</reference>
<dbReference type="Pfam" id="PF00646">
    <property type="entry name" value="F-box"/>
    <property type="match status" value="1"/>
</dbReference>